<organism evidence="5 6">
    <name type="scientific">Aspergillus leporis</name>
    <dbReference type="NCBI Taxonomy" id="41062"/>
    <lineage>
        <taxon>Eukaryota</taxon>
        <taxon>Fungi</taxon>
        <taxon>Dikarya</taxon>
        <taxon>Ascomycota</taxon>
        <taxon>Pezizomycotina</taxon>
        <taxon>Eurotiomycetes</taxon>
        <taxon>Eurotiomycetidae</taxon>
        <taxon>Eurotiales</taxon>
        <taxon>Aspergillaceae</taxon>
        <taxon>Aspergillus</taxon>
        <taxon>Aspergillus subgen. Circumdati</taxon>
    </lineage>
</organism>
<keyword evidence="3" id="KW-0106">Calcium</keyword>
<feature type="compositionally biased region" description="Polar residues" evidence="4">
    <location>
        <begin position="1"/>
        <end position="26"/>
    </location>
</feature>
<evidence type="ECO:0000256" key="3">
    <source>
        <dbReference type="ARBA" id="ARBA00022837"/>
    </source>
</evidence>
<keyword evidence="2" id="KW-0677">Repeat</keyword>
<sequence>MVSLLDKSTTTPATRNPKFNQISKRQQPPKKRGAPTSSSATKKPRQSKLAKENDISNDEENEIKEVFHLFSTTRAEFKNEKESVIAREDVRKALVALGLPPTDSTELHDILSAVDPTDTGYVPYEPFLSVAAAKLRSRDDDAMVAEVDAAYHLFTRNTDGPITIGHLRRIARDLKEDGLGDDLLRDMILEANGGAGVEAGVSLEQFHEVMTRAGVF</sequence>
<protein>
    <recommendedName>
        <fullName evidence="1">Calmodulin</fullName>
    </recommendedName>
</protein>
<reference evidence="5 6" key="1">
    <citation type="submission" date="2019-04" db="EMBL/GenBank/DDBJ databases">
        <title>Friends and foes A comparative genomics study of 23 Aspergillus species from section Flavi.</title>
        <authorList>
            <consortium name="DOE Joint Genome Institute"/>
            <person name="Kjaerbolling I."/>
            <person name="Vesth T."/>
            <person name="Frisvad J.C."/>
            <person name="Nybo J.L."/>
            <person name="Theobald S."/>
            <person name="Kildgaard S."/>
            <person name="Isbrandt T."/>
            <person name="Kuo A."/>
            <person name="Sato A."/>
            <person name="Lyhne E.K."/>
            <person name="Kogle M.E."/>
            <person name="Wiebenga A."/>
            <person name="Kun R.S."/>
            <person name="Lubbers R.J."/>
            <person name="Makela M.R."/>
            <person name="Barry K."/>
            <person name="Chovatia M."/>
            <person name="Clum A."/>
            <person name="Daum C."/>
            <person name="Haridas S."/>
            <person name="He G."/>
            <person name="LaButti K."/>
            <person name="Lipzen A."/>
            <person name="Mondo S."/>
            <person name="Riley R."/>
            <person name="Salamov A."/>
            <person name="Simmons B.A."/>
            <person name="Magnuson J.K."/>
            <person name="Henrissat B."/>
            <person name="Mortensen U.H."/>
            <person name="Larsen T.O."/>
            <person name="Devries R.P."/>
            <person name="Grigoriev I.V."/>
            <person name="Machida M."/>
            <person name="Baker S.E."/>
            <person name="Andersen M.R."/>
        </authorList>
    </citation>
    <scope>NUCLEOTIDE SEQUENCE [LARGE SCALE GENOMIC DNA]</scope>
    <source>
        <strain evidence="5 6">CBS 151.66</strain>
    </source>
</reference>
<dbReference type="PANTHER" id="PTHR23048">
    <property type="entry name" value="MYOSIN LIGHT CHAIN 1, 3"/>
    <property type="match status" value="1"/>
</dbReference>
<dbReference type="AlphaFoldDB" id="A0A5N5XEH8"/>
<dbReference type="OrthoDB" id="26525at2759"/>
<name>A0A5N5XEH8_9EURO</name>
<dbReference type="Gene3D" id="1.10.238.10">
    <property type="entry name" value="EF-hand"/>
    <property type="match status" value="2"/>
</dbReference>
<dbReference type="GO" id="GO:0016460">
    <property type="term" value="C:myosin II complex"/>
    <property type="evidence" value="ECO:0007669"/>
    <property type="project" value="TreeGrafter"/>
</dbReference>
<keyword evidence="6" id="KW-1185">Reference proteome</keyword>
<proteinExistence type="predicted"/>
<dbReference type="EMBL" id="ML732165">
    <property type="protein sequence ID" value="KAB8077782.1"/>
    <property type="molecule type" value="Genomic_DNA"/>
</dbReference>
<evidence type="ECO:0000256" key="1">
    <source>
        <dbReference type="ARBA" id="ARBA00020786"/>
    </source>
</evidence>
<feature type="region of interest" description="Disordered" evidence="4">
    <location>
        <begin position="1"/>
        <end position="57"/>
    </location>
</feature>
<evidence type="ECO:0000313" key="5">
    <source>
        <dbReference type="EMBL" id="KAB8077782.1"/>
    </source>
</evidence>
<dbReference type="InterPro" id="IPR050230">
    <property type="entry name" value="CALM/Myosin/TropC-like"/>
</dbReference>
<accession>A0A5N5XEH8</accession>
<evidence type="ECO:0000256" key="2">
    <source>
        <dbReference type="ARBA" id="ARBA00022737"/>
    </source>
</evidence>
<evidence type="ECO:0000256" key="4">
    <source>
        <dbReference type="SAM" id="MobiDB-lite"/>
    </source>
</evidence>
<dbReference type="PANTHER" id="PTHR23048:SF59">
    <property type="entry name" value="EF-HAND SUPERFAMILY PROTEIN"/>
    <property type="match status" value="1"/>
</dbReference>
<dbReference type="InterPro" id="IPR011992">
    <property type="entry name" value="EF-hand-dom_pair"/>
</dbReference>
<gene>
    <name evidence="5" type="ORF">BDV29DRAFT_41513</name>
</gene>
<dbReference type="Proteomes" id="UP000326565">
    <property type="component" value="Unassembled WGS sequence"/>
</dbReference>
<dbReference type="SUPFAM" id="SSF47473">
    <property type="entry name" value="EF-hand"/>
    <property type="match status" value="1"/>
</dbReference>
<evidence type="ECO:0000313" key="6">
    <source>
        <dbReference type="Proteomes" id="UP000326565"/>
    </source>
</evidence>